<evidence type="ECO:0000259" key="1">
    <source>
        <dbReference type="Pfam" id="PF05697"/>
    </source>
</evidence>
<protein>
    <recommendedName>
        <fullName evidence="1">Trigger factor ribosome-binding bacterial domain-containing protein</fullName>
    </recommendedName>
</protein>
<evidence type="ECO:0000313" key="3">
    <source>
        <dbReference type="Proteomes" id="UP000178964"/>
    </source>
</evidence>
<dbReference type="PANTHER" id="PTHR30560:SF3">
    <property type="entry name" value="TRIGGER FACTOR-LIKE PROTEIN TIG, CHLOROPLASTIC"/>
    <property type="match status" value="1"/>
</dbReference>
<dbReference type="GO" id="GO:0003755">
    <property type="term" value="F:peptidyl-prolyl cis-trans isomerase activity"/>
    <property type="evidence" value="ECO:0007669"/>
    <property type="project" value="UniProtKB-KW"/>
</dbReference>
<gene>
    <name evidence="2" type="ORF">A3A70_02060</name>
</gene>
<name>A0A1F4VRF1_UNCKA</name>
<dbReference type="InterPro" id="IPR005215">
    <property type="entry name" value="Trig_fac"/>
</dbReference>
<dbReference type="EMBL" id="MEVK01000009">
    <property type="protein sequence ID" value="OGC59729.1"/>
    <property type="molecule type" value="Genomic_DNA"/>
</dbReference>
<dbReference type="GO" id="GO:0044183">
    <property type="term" value="F:protein folding chaperone"/>
    <property type="evidence" value="ECO:0007669"/>
    <property type="project" value="TreeGrafter"/>
</dbReference>
<reference evidence="2 3" key="1">
    <citation type="journal article" date="2016" name="Nat. Commun.">
        <title>Thousands of microbial genomes shed light on interconnected biogeochemical processes in an aquifer system.</title>
        <authorList>
            <person name="Anantharaman K."/>
            <person name="Brown C.T."/>
            <person name="Hug L.A."/>
            <person name="Sharon I."/>
            <person name="Castelle C.J."/>
            <person name="Probst A.J."/>
            <person name="Thomas B.C."/>
            <person name="Singh A."/>
            <person name="Wilkins M.J."/>
            <person name="Karaoz U."/>
            <person name="Brodie E.L."/>
            <person name="Williams K.H."/>
            <person name="Hubbard S.S."/>
            <person name="Banfield J.F."/>
        </authorList>
    </citation>
    <scope>NUCLEOTIDE SEQUENCE [LARGE SCALE GENOMIC DNA]</scope>
</reference>
<accession>A0A1F4VRF1</accession>
<organism evidence="2 3">
    <name type="scientific">candidate division WWE3 bacterium RIFCSPLOWO2_01_FULL_42_11</name>
    <dbReference type="NCBI Taxonomy" id="1802627"/>
    <lineage>
        <taxon>Bacteria</taxon>
        <taxon>Katanobacteria</taxon>
    </lineage>
</organism>
<dbReference type="PANTHER" id="PTHR30560">
    <property type="entry name" value="TRIGGER FACTOR CHAPERONE AND PEPTIDYL-PROLYL CIS/TRANS ISOMERASE"/>
    <property type="match status" value="1"/>
</dbReference>
<dbReference type="AlphaFoldDB" id="A0A1F4VRF1"/>
<comment type="caution">
    <text evidence="2">The sequence shown here is derived from an EMBL/GenBank/DDBJ whole genome shotgun (WGS) entry which is preliminary data.</text>
</comment>
<dbReference type="Gene3D" id="1.10.3120.10">
    <property type="entry name" value="Trigger factor, C-terminal domain"/>
    <property type="match status" value="1"/>
</dbReference>
<dbReference type="InterPro" id="IPR036611">
    <property type="entry name" value="Trigger_fac_ribosome-bd_sf"/>
</dbReference>
<evidence type="ECO:0000313" key="2">
    <source>
        <dbReference type="EMBL" id="OGC59729.1"/>
    </source>
</evidence>
<dbReference type="GO" id="GO:0015031">
    <property type="term" value="P:protein transport"/>
    <property type="evidence" value="ECO:0007669"/>
    <property type="project" value="InterPro"/>
</dbReference>
<dbReference type="InterPro" id="IPR008881">
    <property type="entry name" value="Trigger_fac_ribosome-bd_bac"/>
</dbReference>
<sequence length="272" mass="30909">MQSTLKKQPKSSFLMNVSHSLEEIETAKTHVVAEIGKKTKLPGFRPGHVPADLLLNSVDQNFLNSEVMKHLINASYPDLMKEHERIPICQPKVTVTKWVPFTDLEYTVEIAEKPEVVIGDYKSEIRKQANKIIGENSQEEILNCILNTTKIELPELLVEEEKNRMLGRLYDQISGMGITMDQYLESKEFKPEDLETEYKALAEKTLKAELAFAEIVTKEGITVTDEEIEATIAANPDETSRKAFADPANRWYIVSVIQRQKLLENLFEIASS</sequence>
<dbReference type="Gene3D" id="3.30.70.1050">
    <property type="entry name" value="Trigger factor ribosome-binding domain"/>
    <property type="match status" value="1"/>
</dbReference>
<proteinExistence type="predicted"/>
<dbReference type="SUPFAM" id="SSF109998">
    <property type="entry name" value="Triger factor/SurA peptide-binding domain-like"/>
    <property type="match status" value="1"/>
</dbReference>
<dbReference type="GO" id="GO:0051083">
    <property type="term" value="P:'de novo' cotranslational protein folding"/>
    <property type="evidence" value="ECO:0007669"/>
    <property type="project" value="TreeGrafter"/>
</dbReference>
<dbReference type="Proteomes" id="UP000178964">
    <property type="component" value="Unassembled WGS sequence"/>
</dbReference>
<dbReference type="GO" id="GO:0043335">
    <property type="term" value="P:protein unfolding"/>
    <property type="evidence" value="ECO:0007669"/>
    <property type="project" value="TreeGrafter"/>
</dbReference>
<dbReference type="InterPro" id="IPR027304">
    <property type="entry name" value="Trigger_fact/SurA_dom_sf"/>
</dbReference>
<dbReference type="STRING" id="1802627.A3A70_02060"/>
<dbReference type="InterPro" id="IPR037041">
    <property type="entry name" value="Trigger_fac_C_sf"/>
</dbReference>
<feature type="domain" description="Trigger factor ribosome-binding bacterial" evidence="1">
    <location>
        <begin position="1"/>
        <end position="132"/>
    </location>
</feature>
<dbReference type="Pfam" id="PF05697">
    <property type="entry name" value="Trigger_N"/>
    <property type="match status" value="1"/>
</dbReference>
<dbReference type="GO" id="GO:0043022">
    <property type="term" value="F:ribosome binding"/>
    <property type="evidence" value="ECO:0007669"/>
    <property type="project" value="TreeGrafter"/>
</dbReference>
<dbReference type="GO" id="GO:0005737">
    <property type="term" value="C:cytoplasm"/>
    <property type="evidence" value="ECO:0007669"/>
    <property type="project" value="UniProtKB-SubCell"/>
</dbReference>
<dbReference type="SUPFAM" id="SSF102735">
    <property type="entry name" value="Trigger factor ribosome-binding domain"/>
    <property type="match status" value="1"/>
</dbReference>